<dbReference type="PANTHER" id="PTHR11715:SF3">
    <property type="entry name" value="GLYCINE CLEAVAGE SYSTEM H PROTEIN-RELATED"/>
    <property type="match status" value="1"/>
</dbReference>
<name>A0A512RNV6_9BACT</name>
<dbReference type="InterPro" id="IPR011053">
    <property type="entry name" value="Single_hybrid_motif"/>
</dbReference>
<evidence type="ECO:0000313" key="2">
    <source>
        <dbReference type="EMBL" id="GEP97367.1"/>
    </source>
</evidence>
<dbReference type="GO" id="GO:0005960">
    <property type="term" value="C:glycine cleavage complex"/>
    <property type="evidence" value="ECO:0007669"/>
    <property type="project" value="InterPro"/>
</dbReference>
<dbReference type="Gene3D" id="2.40.50.100">
    <property type="match status" value="1"/>
</dbReference>
<comment type="caution">
    <text evidence="2">The sequence shown here is derived from an EMBL/GenBank/DDBJ whole genome shotgun (WGS) entry which is preliminary data.</text>
</comment>
<dbReference type="OrthoDB" id="667483at2"/>
<dbReference type="Proteomes" id="UP000321436">
    <property type="component" value="Unassembled WGS sequence"/>
</dbReference>
<organism evidence="2 3">
    <name type="scientific">Chitinophaga cymbidii</name>
    <dbReference type="NCBI Taxonomy" id="1096750"/>
    <lineage>
        <taxon>Bacteria</taxon>
        <taxon>Pseudomonadati</taxon>
        <taxon>Bacteroidota</taxon>
        <taxon>Chitinophagia</taxon>
        <taxon>Chitinophagales</taxon>
        <taxon>Chitinophagaceae</taxon>
        <taxon>Chitinophaga</taxon>
    </lineage>
</organism>
<accession>A0A512RNV6</accession>
<sequence length="135" mass="15375">MNISTNVRPRIHFTKEHEWVDFNGTVGFVGVSAFKLSGISKIDRIQWSRHKGTYERGALVASIITGEDEIHVHAPVTCKVLGPNAKLQGNLELVLRSPEDQGWLFFITPMKFQDKSMDELLPPDDYKKIIRKKNV</sequence>
<dbReference type="PANTHER" id="PTHR11715">
    <property type="entry name" value="GLYCINE CLEAVAGE SYSTEM H PROTEIN"/>
    <property type="match status" value="1"/>
</dbReference>
<dbReference type="InterPro" id="IPR002930">
    <property type="entry name" value="GCV_H"/>
</dbReference>
<reference evidence="2 3" key="1">
    <citation type="submission" date="2019-07" db="EMBL/GenBank/DDBJ databases">
        <title>Whole genome shotgun sequence of Chitinophaga cymbidii NBRC 109752.</title>
        <authorList>
            <person name="Hosoyama A."/>
            <person name="Uohara A."/>
            <person name="Ohji S."/>
            <person name="Ichikawa N."/>
        </authorList>
    </citation>
    <scope>NUCLEOTIDE SEQUENCE [LARGE SCALE GENOMIC DNA]</scope>
    <source>
        <strain evidence="2 3">NBRC 109752</strain>
    </source>
</reference>
<protein>
    <submittedName>
        <fullName evidence="2">Glycine cleavage system H protein</fullName>
    </submittedName>
</protein>
<dbReference type="GO" id="GO:0009249">
    <property type="term" value="P:protein lipoylation"/>
    <property type="evidence" value="ECO:0007669"/>
    <property type="project" value="TreeGrafter"/>
</dbReference>
<dbReference type="Pfam" id="PF01597">
    <property type="entry name" value="GCV_H"/>
    <property type="match status" value="1"/>
</dbReference>
<dbReference type="SUPFAM" id="SSF51230">
    <property type="entry name" value="Single hybrid motif"/>
    <property type="match status" value="1"/>
</dbReference>
<keyword evidence="1" id="KW-0450">Lipoyl</keyword>
<dbReference type="GO" id="GO:0019464">
    <property type="term" value="P:glycine decarboxylation via glycine cleavage system"/>
    <property type="evidence" value="ECO:0007669"/>
    <property type="project" value="InterPro"/>
</dbReference>
<dbReference type="EMBL" id="BKAU01000004">
    <property type="protein sequence ID" value="GEP97367.1"/>
    <property type="molecule type" value="Genomic_DNA"/>
</dbReference>
<evidence type="ECO:0000313" key="3">
    <source>
        <dbReference type="Proteomes" id="UP000321436"/>
    </source>
</evidence>
<proteinExistence type="predicted"/>
<gene>
    <name evidence="2" type="primary">gcvH_2</name>
    <name evidence="2" type="ORF">CCY01nite_36270</name>
</gene>
<dbReference type="InterPro" id="IPR033753">
    <property type="entry name" value="GCV_H/Fam206"/>
</dbReference>
<dbReference type="RefSeq" id="WP_146864861.1">
    <property type="nucleotide sequence ID" value="NZ_BKAU01000004.1"/>
</dbReference>
<keyword evidence="3" id="KW-1185">Reference proteome</keyword>
<dbReference type="GO" id="GO:0005737">
    <property type="term" value="C:cytoplasm"/>
    <property type="evidence" value="ECO:0007669"/>
    <property type="project" value="TreeGrafter"/>
</dbReference>
<evidence type="ECO:0000256" key="1">
    <source>
        <dbReference type="ARBA" id="ARBA00022823"/>
    </source>
</evidence>
<dbReference type="AlphaFoldDB" id="A0A512RNV6"/>